<proteinExistence type="predicted"/>
<name>A0A5B7CWP5_PORTR</name>
<evidence type="ECO:0000259" key="2">
    <source>
        <dbReference type="PROSITE" id="PS50888"/>
    </source>
</evidence>
<dbReference type="AlphaFoldDB" id="A0A5B7CWP5"/>
<dbReference type="PANTHER" id="PTHR19290">
    <property type="entry name" value="BASIC HELIX-LOOP-HELIX PROTEIN NEUROGENIN-RELATED"/>
    <property type="match status" value="1"/>
</dbReference>
<dbReference type="InterPro" id="IPR036638">
    <property type="entry name" value="HLH_DNA-bd_sf"/>
</dbReference>
<keyword evidence="4" id="KW-1185">Reference proteome</keyword>
<dbReference type="OrthoDB" id="10063280at2759"/>
<dbReference type="PROSITE" id="PS50888">
    <property type="entry name" value="BHLH"/>
    <property type="match status" value="1"/>
</dbReference>
<dbReference type="InterPro" id="IPR011598">
    <property type="entry name" value="bHLH_dom"/>
</dbReference>
<comment type="caution">
    <text evidence="3">The sequence shown here is derived from an EMBL/GenBank/DDBJ whole genome shotgun (WGS) entry which is preliminary data.</text>
</comment>
<dbReference type="GO" id="GO:0045944">
    <property type="term" value="P:positive regulation of transcription by RNA polymerase II"/>
    <property type="evidence" value="ECO:0007669"/>
    <property type="project" value="TreeGrafter"/>
</dbReference>
<accession>A0A5B7CWP5</accession>
<reference evidence="3 4" key="1">
    <citation type="submission" date="2019-05" db="EMBL/GenBank/DDBJ databases">
        <title>Another draft genome of Portunus trituberculatus and its Hox gene families provides insights of decapod evolution.</title>
        <authorList>
            <person name="Jeong J.-H."/>
            <person name="Song I."/>
            <person name="Kim S."/>
            <person name="Choi T."/>
            <person name="Kim D."/>
            <person name="Ryu S."/>
            <person name="Kim W."/>
        </authorList>
    </citation>
    <scope>NUCLEOTIDE SEQUENCE [LARGE SCALE GENOMIC DNA]</scope>
    <source>
        <tissue evidence="3">Muscle</tissue>
    </source>
</reference>
<dbReference type="InterPro" id="IPR050359">
    <property type="entry name" value="bHLH_transcription_factors"/>
</dbReference>
<feature type="compositionally biased region" description="Polar residues" evidence="1">
    <location>
        <begin position="29"/>
        <end position="39"/>
    </location>
</feature>
<dbReference type="CDD" id="cd11431">
    <property type="entry name" value="bHLH_TS_taxi_Dei"/>
    <property type="match status" value="1"/>
</dbReference>
<protein>
    <submittedName>
        <fullName evidence="3">Helix-loop-helix protein delilah</fullName>
    </submittedName>
</protein>
<evidence type="ECO:0000313" key="4">
    <source>
        <dbReference type="Proteomes" id="UP000324222"/>
    </source>
</evidence>
<evidence type="ECO:0000313" key="3">
    <source>
        <dbReference type="EMBL" id="MPC11873.1"/>
    </source>
</evidence>
<dbReference type="SUPFAM" id="SSF47459">
    <property type="entry name" value="HLH, helix-loop-helix DNA-binding domain"/>
    <property type="match status" value="1"/>
</dbReference>
<dbReference type="GO" id="GO:0009653">
    <property type="term" value="P:anatomical structure morphogenesis"/>
    <property type="evidence" value="ECO:0007669"/>
    <property type="project" value="TreeGrafter"/>
</dbReference>
<dbReference type="GO" id="GO:0003700">
    <property type="term" value="F:DNA-binding transcription factor activity"/>
    <property type="evidence" value="ECO:0007669"/>
    <property type="project" value="TreeGrafter"/>
</dbReference>
<dbReference type="Gene3D" id="4.10.280.10">
    <property type="entry name" value="Helix-loop-helix DNA-binding domain"/>
    <property type="match status" value="1"/>
</dbReference>
<dbReference type="GO" id="GO:0046983">
    <property type="term" value="F:protein dimerization activity"/>
    <property type="evidence" value="ECO:0007669"/>
    <property type="project" value="InterPro"/>
</dbReference>
<dbReference type="Proteomes" id="UP000324222">
    <property type="component" value="Unassembled WGS sequence"/>
</dbReference>
<feature type="region of interest" description="Disordered" evidence="1">
    <location>
        <begin position="65"/>
        <end position="90"/>
    </location>
</feature>
<feature type="domain" description="BHLH" evidence="2">
    <location>
        <begin position="81"/>
        <end position="137"/>
    </location>
</feature>
<dbReference type="EMBL" id="VSRR010000185">
    <property type="protein sequence ID" value="MPC11873.1"/>
    <property type="molecule type" value="Genomic_DNA"/>
</dbReference>
<evidence type="ECO:0000256" key="1">
    <source>
        <dbReference type="SAM" id="MobiDB-lite"/>
    </source>
</evidence>
<feature type="region of interest" description="Disordered" evidence="1">
    <location>
        <begin position="18"/>
        <end position="41"/>
    </location>
</feature>
<dbReference type="PANTHER" id="PTHR19290:SF147">
    <property type="entry name" value="HELIX-LOOP-HELIX PROTEIN DELILAH"/>
    <property type="match status" value="1"/>
</dbReference>
<dbReference type="GO" id="GO:0070888">
    <property type="term" value="F:E-box binding"/>
    <property type="evidence" value="ECO:0007669"/>
    <property type="project" value="TreeGrafter"/>
</dbReference>
<gene>
    <name evidence="3" type="primary">tx_6</name>
    <name evidence="3" type="ORF">E2C01_004548</name>
</gene>
<organism evidence="3 4">
    <name type="scientific">Portunus trituberculatus</name>
    <name type="common">Swimming crab</name>
    <name type="synonym">Neptunus trituberculatus</name>
    <dbReference type="NCBI Taxonomy" id="210409"/>
    <lineage>
        <taxon>Eukaryota</taxon>
        <taxon>Metazoa</taxon>
        <taxon>Ecdysozoa</taxon>
        <taxon>Arthropoda</taxon>
        <taxon>Crustacea</taxon>
        <taxon>Multicrustacea</taxon>
        <taxon>Malacostraca</taxon>
        <taxon>Eumalacostraca</taxon>
        <taxon>Eucarida</taxon>
        <taxon>Decapoda</taxon>
        <taxon>Pleocyemata</taxon>
        <taxon>Brachyura</taxon>
        <taxon>Eubrachyura</taxon>
        <taxon>Portunoidea</taxon>
        <taxon>Portunidae</taxon>
        <taxon>Portuninae</taxon>
        <taxon>Portunus</taxon>
    </lineage>
</organism>
<dbReference type="Pfam" id="PF00010">
    <property type="entry name" value="HLH"/>
    <property type="match status" value="1"/>
</dbReference>
<dbReference type="GO" id="GO:0005634">
    <property type="term" value="C:nucleus"/>
    <property type="evidence" value="ECO:0007669"/>
    <property type="project" value="TreeGrafter"/>
</dbReference>
<sequence length="255" mass="28218">MTKLQQAEMASIQQVRDAVDGNNNNNNNSEGSDQNSLSSGGCGGKYLLRPRSVRALRRCDSEWSLQDNRRQKSRPAPLSKYRRKTANTRERYRMRQINTAFEKLRKILPACGNPRGNTSEMTKITTLKYACAYIRSLQDVLDDTVNQHRLEGGSPGQDSCPWMFSGVLQDAQLLQGPAGSTCHASQGKTQLLGSQNDPETDLMSLLCDSTDSGIFDDGLGSYLSPLNETDEVTLLLLGSDAPSWHDQTHQQFAVC</sequence>
<dbReference type="SMART" id="SM00353">
    <property type="entry name" value="HLH"/>
    <property type="match status" value="1"/>
</dbReference>